<protein>
    <submittedName>
        <fullName evidence="1">Uncharacterized protein</fullName>
    </submittedName>
</protein>
<evidence type="ECO:0000313" key="1">
    <source>
        <dbReference type="EMBL" id="QHU35450.1"/>
    </source>
</evidence>
<proteinExistence type="predicted"/>
<dbReference type="EMBL" id="MN740609">
    <property type="protein sequence ID" value="QHU35450.1"/>
    <property type="molecule type" value="Genomic_DNA"/>
</dbReference>
<accession>A0A6C0LYJ1</accession>
<sequence length="95" mass="11119">MKIIATGTTYYLVEQSWEVCTKRKIDYSHILSKIEVIIPHPCRPRNKYKVLIGSSYDDNRILTTDECDNNGVLNIRTPLRGYHLWSLMQSETILF</sequence>
<organism evidence="1">
    <name type="scientific">viral metagenome</name>
    <dbReference type="NCBI Taxonomy" id="1070528"/>
    <lineage>
        <taxon>unclassified sequences</taxon>
        <taxon>metagenomes</taxon>
        <taxon>organismal metagenomes</taxon>
    </lineage>
</organism>
<name>A0A6C0LYJ1_9ZZZZ</name>
<dbReference type="AlphaFoldDB" id="A0A6C0LYJ1"/>
<reference evidence="1" key="1">
    <citation type="journal article" date="2020" name="Nature">
        <title>Giant virus diversity and host interactions through global metagenomics.</title>
        <authorList>
            <person name="Schulz F."/>
            <person name="Roux S."/>
            <person name="Paez-Espino D."/>
            <person name="Jungbluth S."/>
            <person name="Walsh D.A."/>
            <person name="Denef V.J."/>
            <person name="McMahon K.D."/>
            <person name="Konstantinidis K.T."/>
            <person name="Eloe-Fadrosh E.A."/>
            <person name="Kyrpides N.C."/>
            <person name="Woyke T."/>
        </authorList>
    </citation>
    <scope>NUCLEOTIDE SEQUENCE</scope>
    <source>
        <strain evidence="1">GVMAG-S-1029409-49</strain>
    </source>
</reference>